<evidence type="ECO:0000313" key="2">
    <source>
        <dbReference type="Proteomes" id="UP000494116"/>
    </source>
</evidence>
<proteinExistence type="predicted"/>
<protein>
    <submittedName>
        <fullName evidence="1">Uncharacterized protein</fullName>
    </submittedName>
</protein>
<comment type="caution">
    <text evidence="1">The sequence shown here is derived from an EMBL/GenBank/DDBJ whole genome shotgun (WGS) entry which is preliminary data.</text>
</comment>
<sequence>MAYAPGDVPSGYDAMFLQRELIKIREAMDGQSQFLFLAAQKEPPAKPRDGMVVLALGAPTWDPGEGAGYYGYLGGVWTKL</sequence>
<name>A0ABN7F4P2_9BURK</name>
<evidence type="ECO:0000313" key="1">
    <source>
        <dbReference type="EMBL" id="CAB3728811.1"/>
    </source>
</evidence>
<organism evidence="1 2">
    <name type="scientific">Achromobacter piechaudii</name>
    <dbReference type="NCBI Taxonomy" id="72556"/>
    <lineage>
        <taxon>Bacteria</taxon>
        <taxon>Pseudomonadati</taxon>
        <taxon>Pseudomonadota</taxon>
        <taxon>Betaproteobacteria</taxon>
        <taxon>Burkholderiales</taxon>
        <taxon>Alcaligenaceae</taxon>
        <taxon>Achromobacter</taxon>
    </lineage>
</organism>
<gene>
    <name evidence="1" type="ORF">LMG1873_04616</name>
</gene>
<reference evidence="1 2" key="1">
    <citation type="submission" date="2020-04" db="EMBL/GenBank/DDBJ databases">
        <authorList>
            <person name="De Canck E."/>
        </authorList>
    </citation>
    <scope>NUCLEOTIDE SEQUENCE [LARGE SCALE GENOMIC DNA]</scope>
    <source>
        <strain evidence="1 2">LMG 1873</strain>
    </source>
</reference>
<accession>A0ABN7F4P2</accession>
<dbReference type="Proteomes" id="UP000494116">
    <property type="component" value="Unassembled WGS sequence"/>
</dbReference>
<keyword evidence="2" id="KW-1185">Reference proteome</keyword>
<dbReference type="EMBL" id="CADIJS010000004">
    <property type="protein sequence ID" value="CAB3728811.1"/>
    <property type="molecule type" value="Genomic_DNA"/>
</dbReference>